<dbReference type="GO" id="GO:0005840">
    <property type="term" value="C:ribosome"/>
    <property type="evidence" value="ECO:0007669"/>
    <property type="project" value="UniProtKB-KW"/>
</dbReference>
<dbReference type="OrthoDB" id="2639622at2"/>
<evidence type="ECO:0000313" key="5">
    <source>
        <dbReference type="Proteomes" id="UP000239494"/>
    </source>
</evidence>
<dbReference type="GO" id="GO:0016747">
    <property type="term" value="F:acyltransferase activity, transferring groups other than amino-acyl groups"/>
    <property type="evidence" value="ECO:0007669"/>
    <property type="project" value="InterPro"/>
</dbReference>
<evidence type="ECO:0000256" key="2">
    <source>
        <dbReference type="ARBA" id="ARBA00023315"/>
    </source>
</evidence>
<dbReference type="InterPro" id="IPR000182">
    <property type="entry name" value="GNAT_dom"/>
</dbReference>
<sequence>MIRPFEETDTDAVVALWTEAGVTRPWNDPVADIRRKTTTQPELFSVAVHDDRVVGTVMAGYDGHRGWIHYLAVAADLRGTGLGRALVERAEAALAALGCPKVQLQVRPDNPGVISLYEHLGYTRYEAVDLGKRLVEDG</sequence>
<dbReference type="Pfam" id="PF00583">
    <property type="entry name" value="Acetyltransf_1"/>
    <property type="match status" value="1"/>
</dbReference>
<dbReference type="PANTHER" id="PTHR43877">
    <property type="entry name" value="AMINOALKYLPHOSPHONATE N-ACETYLTRANSFERASE-RELATED-RELATED"/>
    <property type="match status" value="1"/>
</dbReference>
<gene>
    <name evidence="4" type="ORF">CLV43_11349</name>
</gene>
<keyword evidence="2" id="KW-0012">Acyltransferase</keyword>
<dbReference type="NCBIfam" id="NF002959">
    <property type="entry name" value="PRK03624.1"/>
    <property type="match status" value="1"/>
</dbReference>
<dbReference type="EMBL" id="PVTF01000013">
    <property type="protein sequence ID" value="PRY35622.1"/>
    <property type="molecule type" value="Genomic_DNA"/>
</dbReference>
<dbReference type="SUPFAM" id="SSF55729">
    <property type="entry name" value="Acyl-CoA N-acyltransferases (Nat)"/>
    <property type="match status" value="1"/>
</dbReference>
<evidence type="ECO:0000313" key="4">
    <source>
        <dbReference type="EMBL" id="PRY35622.1"/>
    </source>
</evidence>
<protein>
    <submittedName>
        <fullName evidence="4">Ribosomal protein S18 acetylase RimI-like enzyme</fullName>
    </submittedName>
</protein>
<dbReference type="InterPro" id="IPR050832">
    <property type="entry name" value="Bact_Acetyltransf"/>
</dbReference>
<accession>A0A2T0SQD2</accession>
<dbReference type="InterPro" id="IPR016181">
    <property type="entry name" value="Acyl_CoA_acyltransferase"/>
</dbReference>
<dbReference type="RefSeq" id="WP_106193142.1">
    <property type="nucleotide sequence ID" value="NZ_PVTF01000013.1"/>
</dbReference>
<feature type="domain" description="N-acetyltransferase" evidence="3">
    <location>
        <begin position="1"/>
        <end position="138"/>
    </location>
</feature>
<comment type="caution">
    <text evidence="4">The sequence shown here is derived from an EMBL/GenBank/DDBJ whole genome shotgun (WGS) entry which is preliminary data.</text>
</comment>
<evidence type="ECO:0000259" key="3">
    <source>
        <dbReference type="PROSITE" id="PS51186"/>
    </source>
</evidence>
<name>A0A2T0SQD2_9PSEU</name>
<dbReference type="CDD" id="cd04301">
    <property type="entry name" value="NAT_SF"/>
    <property type="match status" value="1"/>
</dbReference>
<keyword evidence="1" id="KW-0808">Transferase</keyword>
<evidence type="ECO:0000256" key="1">
    <source>
        <dbReference type="ARBA" id="ARBA00022679"/>
    </source>
</evidence>
<proteinExistence type="predicted"/>
<dbReference type="Proteomes" id="UP000239494">
    <property type="component" value="Unassembled WGS sequence"/>
</dbReference>
<dbReference type="AlphaFoldDB" id="A0A2T0SQD2"/>
<dbReference type="PANTHER" id="PTHR43877:SF2">
    <property type="entry name" value="AMINOALKYLPHOSPHONATE N-ACETYLTRANSFERASE-RELATED"/>
    <property type="match status" value="1"/>
</dbReference>
<keyword evidence="4" id="KW-0687">Ribonucleoprotein</keyword>
<organism evidence="4 5">
    <name type="scientific">Umezawaea tangerina</name>
    <dbReference type="NCBI Taxonomy" id="84725"/>
    <lineage>
        <taxon>Bacteria</taxon>
        <taxon>Bacillati</taxon>
        <taxon>Actinomycetota</taxon>
        <taxon>Actinomycetes</taxon>
        <taxon>Pseudonocardiales</taxon>
        <taxon>Pseudonocardiaceae</taxon>
        <taxon>Umezawaea</taxon>
    </lineage>
</organism>
<dbReference type="PROSITE" id="PS51186">
    <property type="entry name" value="GNAT"/>
    <property type="match status" value="1"/>
</dbReference>
<reference evidence="4 5" key="1">
    <citation type="submission" date="2018-03" db="EMBL/GenBank/DDBJ databases">
        <title>Genomic Encyclopedia of Archaeal and Bacterial Type Strains, Phase II (KMG-II): from individual species to whole genera.</title>
        <authorList>
            <person name="Goeker M."/>
        </authorList>
    </citation>
    <scope>NUCLEOTIDE SEQUENCE [LARGE SCALE GENOMIC DNA]</scope>
    <source>
        <strain evidence="4 5">DSM 44720</strain>
    </source>
</reference>
<keyword evidence="5" id="KW-1185">Reference proteome</keyword>
<keyword evidence="4" id="KW-0689">Ribosomal protein</keyword>
<dbReference type="Gene3D" id="3.40.630.30">
    <property type="match status" value="1"/>
</dbReference>